<keyword evidence="2" id="KW-0201">Cytochrome c-type biogenesis</keyword>
<feature type="domain" description="Thioredoxin" evidence="5">
    <location>
        <begin position="61"/>
        <end position="200"/>
    </location>
</feature>
<evidence type="ECO:0000256" key="1">
    <source>
        <dbReference type="ARBA" id="ARBA00004196"/>
    </source>
</evidence>
<dbReference type="Gene3D" id="3.40.30.10">
    <property type="entry name" value="Glutaredoxin"/>
    <property type="match status" value="1"/>
</dbReference>
<dbReference type="InterPro" id="IPR050553">
    <property type="entry name" value="Thioredoxin_ResA/DsbE_sf"/>
</dbReference>
<dbReference type="Pfam" id="PF08534">
    <property type="entry name" value="Redoxin"/>
    <property type="match status" value="1"/>
</dbReference>
<proteinExistence type="predicted"/>
<dbReference type="InterPro" id="IPR036249">
    <property type="entry name" value="Thioredoxin-like_sf"/>
</dbReference>
<keyword evidence="4" id="KW-0676">Redox-active center</keyword>
<evidence type="ECO:0000313" key="6">
    <source>
        <dbReference type="EMBL" id="QSX74771.1"/>
    </source>
</evidence>
<accession>A0ABX7RD02</accession>
<dbReference type="Proteomes" id="UP000663400">
    <property type="component" value="Chromosome"/>
</dbReference>
<keyword evidence="3" id="KW-1015">Disulfide bond</keyword>
<protein>
    <submittedName>
        <fullName evidence="6">TlpA family protein disulfide reductase</fullName>
    </submittedName>
</protein>
<keyword evidence="7" id="KW-1185">Reference proteome</keyword>
<dbReference type="PROSITE" id="PS51352">
    <property type="entry name" value="THIOREDOXIN_2"/>
    <property type="match status" value="1"/>
</dbReference>
<dbReference type="PANTHER" id="PTHR42852:SF6">
    <property type="entry name" value="THIOL:DISULFIDE INTERCHANGE PROTEIN DSBE"/>
    <property type="match status" value="1"/>
</dbReference>
<evidence type="ECO:0000256" key="4">
    <source>
        <dbReference type="ARBA" id="ARBA00023284"/>
    </source>
</evidence>
<reference evidence="6 7" key="1">
    <citation type="submission" date="2021-02" db="EMBL/GenBank/DDBJ databases">
        <title>Lysobacter arenosi sp. nov., isolated from soil of gangwondo yeongwol, south Korea.</title>
        <authorList>
            <person name="Kim K.R."/>
            <person name="Kim K.H."/>
            <person name="Jeon C.O."/>
        </authorList>
    </citation>
    <scope>NUCLEOTIDE SEQUENCE [LARGE SCALE GENOMIC DNA]</scope>
    <source>
        <strain evidence="6 7">R7</strain>
    </source>
</reference>
<evidence type="ECO:0000256" key="2">
    <source>
        <dbReference type="ARBA" id="ARBA00022748"/>
    </source>
</evidence>
<evidence type="ECO:0000259" key="5">
    <source>
        <dbReference type="PROSITE" id="PS51352"/>
    </source>
</evidence>
<comment type="subcellular location">
    <subcellularLocation>
        <location evidence="1">Cell envelope</location>
    </subcellularLocation>
</comment>
<dbReference type="InterPro" id="IPR013740">
    <property type="entry name" value="Redoxin"/>
</dbReference>
<gene>
    <name evidence="6" type="ORF">HIV01_016700</name>
</gene>
<evidence type="ECO:0000313" key="7">
    <source>
        <dbReference type="Proteomes" id="UP000663400"/>
    </source>
</evidence>
<sequence>MALSATSKILLVAVAAGTLGVLAGLWSNGPGPLLRSEVGQRALQTVMDASAPAPPAGLAVARRGEAIPALQLPGLDSTPVRIPADYSGRPIVINLWASWCGPCIEEMPELDRFAASQDANGTQVVGIALDDAASVRAFLQRIPVRYPILLDQAGPRDAGVQLGNAKGVLPYTVLVSADGRLLKQKIGPFAHGEIDNWVAN</sequence>
<evidence type="ECO:0000256" key="3">
    <source>
        <dbReference type="ARBA" id="ARBA00023157"/>
    </source>
</evidence>
<dbReference type="RefSeq" id="WP_200608724.1">
    <property type="nucleotide sequence ID" value="NZ_CP071517.1"/>
</dbReference>
<name>A0ABX7RD02_9GAMM</name>
<dbReference type="SUPFAM" id="SSF52833">
    <property type="entry name" value="Thioredoxin-like"/>
    <property type="match status" value="1"/>
</dbReference>
<dbReference type="EMBL" id="CP071517">
    <property type="protein sequence ID" value="QSX74771.1"/>
    <property type="molecule type" value="Genomic_DNA"/>
</dbReference>
<dbReference type="CDD" id="cd02966">
    <property type="entry name" value="TlpA_like_family"/>
    <property type="match status" value="1"/>
</dbReference>
<dbReference type="InterPro" id="IPR013766">
    <property type="entry name" value="Thioredoxin_domain"/>
</dbReference>
<organism evidence="6 7">
    <name type="scientific">Lysobacter arenosi</name>
    <dbReference type="NCBI Taxonomy" id="2795387"/>
    <lineage>
        <taxon>Bacteria</taxon>
        <taxon>Pseudomonadati</taxon>
        <taxon>Pseudomonadota</taxon>
        <taxon>Gammaproteobacteria</taxon>
        <taxon>Lysobacterales</taxon>
        <taxon>Lysobacteraceae</taxon>
        <taxon>Lysobacter</taxon>
    </lineage>
</organism>
<dbReference type="PANTHER" id="PTHR42852">
    <property type="entry name" value="THIOL:DISULFIDE INTERCHANGE PROTEIN DSBE"/>
    <property type="match status" value="1"/>
</dbReference>